<comment type="caution">
    <text evidence="2">The sequence shown here is derived from an EMBL/GenBank/DDBJ whole genome shotgun (WGS) entry which is preliminary data.</text>
</comment>
<gene>
    <name evidence="2" type="ORF">PGT21_019827</name>
</gene>
<evidence type="ECO:0000313" key="3">
    <source>
        <dbReference type="Proteomes" id="UP000324748"/>
    </source>
</evidence>
<accession>A0A5B0QUJ8</accession>
<feature type="chain" id="PRO_5023077623" evidence="1">
    <location>
        <begin position="29"/>
        <end position="84"/>
    </location>
</feature>
<dbReference type="EMBL" id="VSWC01000003">
    <property type="protein sequence ID" value="KAA1116593.1"/>
    <property type="molecule type" value="Genomic_DNA"/>
</dbReference>
<organism evidence="2 3">
    <name type="scientific">Puccinia graminis f. sp. tritici</name>
    <dbReference type="NCBI Taxonomy" id="56615"/>
    <lineage>
        <taxon>Eukaryota</taxon>
        <taxon>Fungi</taxon>
        <taxon>Dikarya</taxon>
        <taxon>Basidiomycota</taxon>
        <taxon>Pucciniomycotina</taxon>
        <taxon>Pucciniomycetes</taxon>
        <taxon>Pucciniales</taxon>
        <taxon>Pucciniaceae</taxon>
        <taxon>Puccinia</taxon>
    </lineage>
</organism>
<evidence type="ECO:0000313" key="2">
    <source>
        <dbReference type="EMBL" id="KAA1116593.1"/>
    </source>
</evidence>
<proteinExistence type="predicted"/>
<dbReference type="AlphaFoldDB" id="A0A5B0QUJ8"/>
<feature type="signal peptide" evidence="1">
    <location>
        <begin position="1"/>
        <end position="28"/>
    </location>
</feature>
<name>A0A5B0QUJ8_PUCGR</name>
<keyword evidence="3" id="KW-1185">Reference proteome</keyword>
<keyword evidence="1" id="KW-0732">Signal</keyword>
<dbReference type="Proteomes" id="UP000324748">
    <property type="component" value="Unassembled WGS sequence"/>
</dbReference>
<evidence type="ECO:0000256" key="1">
    <source>
        <dbReference type="SAM" id="SignalP"/>
    </source>
</evidence>
<reference evidence="2 3" key="1">
    <citation type="submission" date="2019-05" db="EMBL/GenBank/DDBJ databases">
        <title>Emergence of the Ug99 lineage of the wheat stem rust pathogen through somatic hybridization.</title>
        <authorList>
            <person name="Li F."/>
            <person name="Upadhyaya N.M."/>
            <person name="Sperschneider J."/>
            <person name="Matny O."/>
            <person name="Nguyen-Phuc H."/>
            <person name="Mago R."/>
            <person name="Raley C."/>
            <person name="Miller M.E."/>
            <person name="Silverstein K.A.T."/>
            <person name="Henningsen E."/>
            <person name="Hirsch C.D."/>
            <person name="Visser B."/>
            <person name="Pretorius Z.A."/>
            <person name="Steffenson B.J."/>
            <person name="Schwessinger B."/>
            <person name="Dodds P.N."/>
            <person name="Figueroa M."/>
        </authorList>
    </citation>
    <scope>NUCLEOTIDE SEQUENCE [LARGE SCALE GENOMIC DNA]</scope>
    <source>
        <strain evidence="2">21-0</strain>
    </source>
</reference>
<dbReference type="OrthoDB" id="10368141at2759"/>
<protein>
    <submittedName>
        <fullName evidence="2">Uncharacterized protein</fullName>
    </submittedName>
</protein>
<sequence length="84" mass="9420">MSFMNLFQGGYITFALLALIIALHSGQADAVATRTTRQCGYHFGPNDRYVQKASCMQTNTQDHLCSFDSCWSGLTRCKFRCCLP</sequence>